<name>A0ABV5M411_9ACTN</name>
<comment type="caution">
    <text evidence="3">The sequence shown here is derived from an EMBL/GenBank/DDBJ whole genome shotgun (WGS) entry which is preliminary data.</text>
</comment>
<feature type="domain" description="DUF4240" evidence="2">
    <location>
        <begin position="4"/>
        <end position="65"/>
    </location>
</feature>
<dbReference type="Pfam" id="PF14024">
    <property type="entry name" value="DUF4240"/>
    <property type="match status" value="1"/>
</dbReference>
<dbReference type="InterPro" id="IPR025334">
    <property type="entry name" value="DUF4240"/>
</dbReference>
<feature type="region of interest" description="Disordered" evidence="1">
    <location>
        <begin position="68"/>
        <end position="106"/>
    </location>
</feature>
<reference evidence="3 4" key="1">
    <citation type="submission" date="2024-09" db="EMBL/GenBank/DDBJ databases">
        <authorList>
            <person name="Sun Q."/>
            <person name="Mori K."/>
        </authorList>
    </citation>
    <scope>NUCLEOTIDE SEQUENCE [LARGE SCALE GENOMIC DNA]</scope>
    <source>
        <strain evidence="3 4">JCM 3307</strain>
    </source>
</reference>
<gene>
    <name evidence="3" type="ORF">ACFFTR_10835</name>
</gene>
<dbReference type="Proteomes" id="UP001589608">
    <property type="component" value="Unassembled WGS sequence"/>
</dbReference>
<sequence>MDVTYDLWGAAHQIMDGRCPAGGLLEFQCWLAAILDPDEYARVVAAPDTLADVPAIRRLAGRETWDWTDDEWPRRRRPGRTGDGPPSGEPQPELSGEPWDFDDPRQVAHRLPRLGRMFPRIGEVHEHGNIR</sequence>
<dbReference type="EMBL" id="JBHMCA010000022">
    <property type="protein sequence ID" value="MFB9443579.1"/>
    <property type="molecule type" value="Genomic_DNA"/>
</dbReference>
<organism evidence="3 4">
    <name type="scientific">Dactylosporangium vinaceum</name>
    <dbReference type="NCBI Taxonomy" id="53362"/>
    <lineage>
        <taxon>Bacteria</taxon>
        <taxon>Bacillati</taxon>
        <taxon>Actinomycetota</taxon>
        <taxon>Actinomycetes</taxon>
        <taxon>Micromonosporales</taxon>
        <taxon>Micromonosporaceae</taxon>
        <taxon>Dactylosporangium</taxon>
    </lineage>
</organism>
<protein>
    <submittedName>
        <fullName evidence="3">DUF4240 domain-containing protein</fullName>
    </submittedName>
</protein>
<evidence type="ECO:0000313" key="4">
    <source>
        <dbReference type="Proteomes" id="UP001589608"/>
    </source>
</evidence>
<accession>A0ABV5M411</accession>
<evidence type="ECO:0000259" key="2">
    <source>
        <dbReference type="Pfam" id="PF14024"/>
    </source>
</evidence>
<evidence type="ECO:0000313" key="3">
    <source>
        <dbReference type="EMBL" id="MFB9443579.1"/>
    </source>
</evidence>
<keyword evidence="4" id="KW-1185">Reference proteome</keyword>
<dbReference type="RefSeq" id="WP_223093617.1">
    <property type="nucleotide sequence ID" value="NZ_CP061913.1"/>
</dbReference>
<evidence type="ECO:0000256" key="1">
    <source>
        <dbReference type="SAM" id="MobiDB-lite"/>
    </source>
</evidence>
<proteinExistence type="predicted"/>